<evidence type="ECO:0008006" key="5">
    <source>
        <dbReference type="Google" id="ProtNLM"/>
    </source>
</evidence>
<keyword evidence="1" id="KW-0349">Heme</keyword>
<feature type="compositionally biased region" description="Basic and acidic residues" evidence="2">
    <location>
        <begin position="134"/>
        <end position="151"/>
    </location>
</feature>
<dbReference type="CDD" id="cd11040">
    <property type="entry name" value="CYP7_CYP8-like"/>
    <property type="match status" value="1"/>
</dbReference>
<feature type="region of interest" description="Disordered" evidence="2">
    <location>
        <begin position="134"/>
        <end position="153"/>
    </location>
</feature>
<organism evidence="3 4">
    <name type="scientific">Heterodermia speciosa</name>
    <dbReference type="NCBI Taxonomy" id="116794"/>
    <lineage>
        <taxon>Eukaryota</taxon>
        <taxon>Fungi</taxon>
        <taxon>Dikarya</taxon>
        <taxon>Ascomycota</taxon>
        <taxon>Pezizomycotina</taxon>
        <taxon>Lecanoromycetes</taxon>
        <taxon>OSLEUM clade</taxon>
        <taxon>Lecanoromycetidae</taxon>
        <taxon>Caliciales</taxon>
        <taxon>Physciaceae</taxon>
        <taxon>Heterodermia</taxon>
    </lineage>
</organism>
<name>A0A8H3EMZ4_9LECA</name>
<dbReference type="InterPro" id="IPR001128">
    <property type="entry name" value="Cyt_P450"/>
</dbReference>
<dbReference type="GO" id="GO:0004497">
    <property type="term" value="F:monooxygenase activity"/>
    <property type="evidence" value="ECO:0007669"/>
    <property type="project" value="InterPro"/>
</dbReference>
<accession>A0A8H3EMZ4</accession>
<dbReference type="Pfam" id="PF00067">
    <property type="entry name" value="p450"/>
    <property type="match status" value="1"/>
</dbReference>
<dbReference type="InterPro" id="IPR002401">
    <property type="entry name" value="Cyt_P450_E_grp-I"/>
</dbReference>
<proteinExistence type="predicted"/>
<dbReference type="Gene3D" id="1.10.630.10">
    <property type="entry name" value="Cytochrome P450"/>
    <property type="match status" value="1"/>
</dbReference>
<keyword evidence="1" id="KW-0479">Metal-binding</keyword>
<evidence type="ECO:0000256" key="1">
    <source>
        <dbReference type="PIRSR" id="PIRSR602401-1"/>
    </source>
</evidence>
<dbReference type="OrthoDB" id="1470350at2759"/>
<dbReference type="GO" id="GO:0016705">
    <property type="term" value="F:oxidoreductase activity, acting on paired donors, with incorporation or reduction of molecular oxygen"/>
    <property type="evidence" value="ECO:0007669"/>
    <property type="project" value="InterPro"/>
</dbReference>
<dbReference type="EMBL" id="CAJPDS010000008">
    <property type="protein sequence ID" value="CAF9910181.1"/>
    <property type="molecule type" value="Genomic_DNA"/>
</dbReference>
<dbReference type="InterPro" id="IPR053007">
    <property type="entry name" value="CYP450_monoxygenase_sec-met"/>
</dbReference>
<evidence type="ECO:0000313" key="3">
    <source>
        <dbReference type="EMBL" id="CAF9910181.1"/>
    </source>
</evidence>
<feature type="binding site" description="axial binding residue" evidence="1">
    <location>
        <position position="466"/>
    </location>
    <ligand>
        <name>heme</name>
        <dbReference type="ChEBI" id="CHEBI:30413"/>
    </ligand>
    <ligandPart>
        <name>Fe</name>
        <dbReference type="ChEBI" id="CHEBI:18248"/>
    </ligandPart>
</feature>
<dbReference type="Proteomes" id="UP000664521">
    <property type="component" value="Unassembled WGS sequence"/>
</dbReference>
<evidence type="ECO:0000256" key="2">
    <source>
        <dbReference type="SAM" id="MobiDB-lite"/>
    </source>
</evidence>
<dbReference type="InterPro" id="IPR036396">
    <property type="entry name" value="Cyt_P450_sf"/>
</dbReference>
<sequence>MYSREWNEKVDVSDADVTSLSGSWLCEIAEIGASNLAIASGIQKVIVFACRHLRLAGFESGDYAHVSDVAVVVKSQQTFRTRTSLPIYTLELFGHNIYVVNSVELVSGVDRNAHDFSFAPYLIQFAARTLHPSEDGTKKLSENMDGKDSDPGLRIQTQNVMRESMAAGSSTLDTLSREVLKQLCNLVDTEVCAIDGPVGLFHWVRDMITTATTNAVYGPANPFLRKDVADGLWAFEKDLGQIALGWFPKFIAPQGYQGRQVLVNALVDYFQNKSHEDGSPLVKARYNANKMYNVSLEDLARFESSLTIALLVNTAPATFWTLFLVLSNPTLVLDLRQQLEMFIRPSQDHSSDESSSENHPKIHVDMAQVLKECPILKSLVEEVLRIRSANASGRMVMRETLLNNQYLLRANSTVLIPSASVHTDASVWGATVNQFDPSRFIKDGGSQMLLQPAYAYRAFGGGAALCPGRFLATMEILSILTMILLRFDITPVDSKGRATQWREPKSRPHILTSILSPAKDVPVVIKEREKYRGMTWCFSLNNEQIH</sequence>
<dbReference type="SUPFAM" id="SSF48264">
    <property type="entry name" value="Cytochrome P450"/>
    <property type="match status" value="1"/>
</dbReference>
<keyword evidence="1" id="KW-0408">Iron</keyword>
<keyword evidence="4" id="KW-1185">Reference proteome</keyword>
<evidence type="ECO:0000313" key="4">
    <source>
        <dbReference type="Proteomes" id="UP000664521"/>
    </source>
</evidence>
<dbReference type="GO" id="GO:0005506">
    <property type="term" value="F:iron ion binding"/>
    <property type="evidence" value="ECO:0007669"/>
    <property type="project" value="InterPro"/>
</dbReference>
<protein>
    <recommendedName>
        <fullName evidence="5">Cytochrome P450</fullName>
    </recommendedName>
</protein>
<gene>
    <name evidence="3" type="ORF">HETSPECPRED_009640</name>
</gene>
<reference evidence="3" key="1">
    <citation type="submission" date="2021-03" db="EMBL/GenBank/DDBJ databases">
        <authorList>
            <person name="Tagirdzhanova G."/>
        </authorList>
    </citation>
    <scope>NUCLEOTIDE SEQUENCE</scope>
</reference>
<dbReference type="GO" id="GO:0020037">
    <property type="term" value="F:heme binding"/>
    <property type="evidence" value="ECO:0007669"/>
    <property type="project" value="InterPro"/>
</dbReference>
<dbReference type="PRINTS" id="PR00463">
    <property type="entry name" value="EP450I"/>
</dbReference>
<comment type="cofactor">
    <cofactor evidence="1">
        <name>heme</name>
        <dbReference type="ChEBI" id="CHEBI:30413"/>
    </cofactor>
</comment>
<dbReference type="AlphaFoldDB" id="A0A8H3EMZ4"/>
<dbReference type="PANTHER" id="PTHR47582:SF1">
    <property type="entry name" value="P450, PUTATIVE (EUROFUNG)-RELATED"/>
    <property type="match status" value="1"/>
</dbReference>
<comment type="caution">
    <text evidence="3">The sequence shown here is derived from an EMBL/GenBank/DDBJ whole genome shotgun (WGS) entry which is preliminary data.</text>
</comment>
<dbReference type="PANTHER" id="PTHR47582">
    <property type="entry name" value="P450, PUTATIVE (EUROFUNG)-RELATED"/>
    <property type="match status" value="1"/>
</dbReference>